<evidence type="ECO:0000259" key="1">
    <source>
        <dbReference type="Pfam" id="PF12225"/>
    </source>
</evidence>
<organism evidence="2 3">
    <name type="scientific">Candidatus Schekmanbacteria bacterium RBG_16_38_11</name>
    <dbReference type="NCBI Taxonomy" id="1817880"/>
    <lineage>
        <taxon>Bacteria</taxon>
        <taxon>Candidatus Schekmaniibacteriota</taxon>
    </lineage>
</organism>
<dbReference type="PANTHER" id="PTHR38755">
    <property type="entry name" value="5,10-METHYLENETETRAHYDROFOLATE REDUCTASE"/>
    <property type="match status" value="1"/>
</dbReference>
<evidence type="ECO:0000313" key="2">
    <source>
        <dbReference type="EMBL" id="OGL45484.1"/>
    </source>
</evidence>
<dbReference type="Proteomes" id="UP000178435">
    <property type="component" value="Unassembled WGS sequence"/>
</dbReference>
<comment type="caution">
    <text evidence="2">The sequence shown here is derived from an EMBL/GenBank/DDBJ whole genome shotgun (WGS) entry which is preliminary data.</text>
</comment>
<dbReference type="EMBL" id="MGDF01000092">
    <property type="protein sequence ID" value="OGL45484.1"/>
    <property type="molecule type" value="Genomic_DNA"/>
</dbReference>
<reference evidence="2 3" key="1">
    <citation type="journal article" date="2016" name="Nat. Commun.">
        <title>Thousands of microbial genomes shed light on interconnected biogeochemical processes in an aquifer system.</title>
        <authorList>
            <person name="Anantharaman K."/>
            <person name="Brown C.T."/>
            <person name="Hug L.A."/>
            <person name="Sharon I."/>
            <person name="Castelle C.J."/>
            <person name="Probst A.J."/>
            <person name="Thomas B.C."/>
            <person name="Singh A."/>
            <person name="Wilkins M.J."/>
            <person name="Karaoz U."/>
            <person name="Brodie E.L."/>
            <person name="Williams K.H."/>
            <person name="Hubbard S.S."/>
            <person name="Banfield J.F."/>
        </authorList>
    </citation>
    <scope>NUCLEOTIDE SEQUENCE [LARGE SCALE GENOMIC DNA]</scope>
</reference>
<feature type="domain" description="Methylene-tetrahydrofolate reductase C-terminal-like" evidence="1">
    <location>
        <begin position="112"/>
        <end position="203"/>
    </location>
</feature>
<name>A0A1F7RWU4_9BACT</name>
<proteinExistence type="predicted"/>
<dbReference type="Pfam" id="PF12225">
    <property type="entry name" value="DUF5981"/>
    <property type="match status" value="1"/>
</dbReference>
<gene>
    <name evidence="2" type="ORF">A2149_01575</name>
</gene>
<protein>
    <recommendedName>
        <fullName evidence="1">Methylene-tetrahydrofolate reductase C-terminal-like domain-containing protein</fullName>
    </recommendedName>
</protein>
<sequence length="222" mass="24622">MIVGERKPIKEILEMIDKFEKVLVVGCGTCVAVCFAGGEKQVKVLSSALRIARKIQGKNVIISEFTIERQCEKEFVEELKELVPKHDVIISLACGIGAQTLTENFPEKITLPGLNTTFIGAPLEHGIWAERCRSCGDCILDLTGGICPIARCSKSLLNGPCGGSKNGKCEVDQEIDCAWQLIYKRLKQIERIDLLSEIIPPRERSKTDNGIPRKIVREDLMI</sequence>
<dbReference type="AlphaFoldDB" id="A0A1F7RWU4"/>
<accession>A0A1F7RWU4</accession>
<evidence type="ECO:0000313" key="3">
    <source>
        <dbReference type="Proteomes" id="UP000178435"/>
    </source>
</evidence>
<dbReference type="PANTHER" id="PTHR38755:SF1">
    <property type="entry name" value="METHYLENE-TETRAHYDROFOLATE REDUCTASE C-TERMINAL DOMAIN-CONTAINING PROTEIN"/>
    <property type="match status" value="1"/>
</dbReference>
<dbReference type="InterPro" id="IPR022026">
    <property type="entry name" value="DUF5981"/>
</dbReference>